<dbReference type="EMBL" id="CAJPWZ010002261">
    <property type="protein sequence ID" value="CAG2234687.1"/>
    <property type="molecule type" value="Genomic_DNA"/>
</dbReference>
<sequence>MPPVRKKRVSSKKSKKSDTPVVQNSDTELTFDEVKEKLRKQGIRAPSTFTKEQLLELLNENSGQENTVMPEIPALTQLTTSLNNMEQTVQNQGTLIQSLLVRESNIISQPAVVSDINNGACFRMFISEADFCRQVATLLNNQENVQDYKTVDESDGSVLLIKHRDPRLQRNLSIQEFLEAFNIYKNIICEKQDRRIEFDMYIQDVIDISARYKGPVFYEYHKAFANKVAAIKLTHGKVVDWSIRDEKLYSSITSGQIIKECETCGSLGHLTAVCQTLPSFGQSNNRSKPTYNQTHFQKSQVGSNERVDSNTDIRGRPVLFFRGRDSYSRCLRISVHIVFKRVSLCVTYQRIMRKNVAKSQI</sequence>
<reference evidence="2" key="1">
    <citation type="submission" date="2021-03" db="EMBL/GenBank/DDBJ databases">
        <authorList>
            <person name="Bekaert M."/>
        </authorList>
    </citation>
    <scope>NUCLEOTIDE SEQUENCE</scope>
</reference>
<evidence type="ECO:0000313" key="3">
    <source>
        <dbReference type="Proteomes" id="UP000683360"/>
    </source>
</evidence>
<accession>A0A8S3TTN0</accession>
<dbReference type="AlphaFoldDB" id="A0A8S3TTN0"/>
<dbReference type="OrthoDB" id="8959254at2759"/>
<protein>
    <submittedName>
        <fullName evidence="2">Uncharacterized protein</fullName>
    </submittedName>
</protein>
<feature type="compositionally biased region" description="Basic residues" evidence="1">
    <location>
        <begin position="1"/>
        <end position="15"/>
    </location>
</feature>
<keyword evidence="3" id="KW-1185">Reference proteome</keyword>
<dbReference type="Proteomes" id="UP000683360">
    <property type="component" value="Unassembled WGS sequence"/>
</dbReference>
<evidence type="ECO:0000313" key="2">
    <source>
        <dbReference type="EMBL" id="CAG2234687.1"/>
    </source>
</evidence>
<feature type="region of interest" description="Disordered" evidence="1">
    <location>
        <begin position="1"/>
        <end position="25"/>
    </location>
</feature>
<evidence type="ECO:0000256" key="1">
    <source>
        <dbReference type="SAM" id="MobiDB-lite"/>
    </source>
</evidence>
<gene>
    <name evidence="2" type="ORF">MEDL_47268</name>
</gene>
<name>A0A8S3TTN0_MYTED</name>
<proteinExistence type="predicted"/>
<comment type="caution">
    <text evidence="2">The sequence shown here is derived from an EMBL/GenBank/DDBJ whole genome shotgun (WGS) entry which is preliminary data.</text>
</comment>
<organism evidence="2 3">
    <name type="scientific">Mytilus edulis</name>
    <name type="common">Blue mussel</name>
    <dbReference type="NCBI Taxonomy" id="6550"/>
    <lineage>
        <taxon>Eukaryota</taxon>
        <taxon>Metazoa</taxon>
        <taxon>Spiralia</taxon>
        <taxon>Lophotrochozoa</taxon>
        <taxon>Mollusca</taxon>
        <taxon>Bivalvia</taxon>
        <taxon>Autobranchia</taxon>
        <taxon>Pteriomorphia</taxon>
        <taxon>Mytilida</taxon>
        <taxon>Mytiloidea</taxon>
        <taxon>Mytilidae</taxon>
        <taxon>Mytilinae</taxon>
        <taxon>Mytilus</taxon>
    </lineage>
</organism>